<reference evidence="2" key="2">
    <citation type="journal article" date="2023" name="Science">
        <title>Genomic signatures of disease resistance in endangered staghorn corals.</title>
        <authorList>
            <person name="Vollmer S.V."/>
            <person name="Selwyn J.D."/>
            <person name="Despard B.A."/>
            <person name="Roesel C.L."/>
        </authorList>
    </citation>
    <scope>NUCLEOTIDE SEQUENCE</scope>
    <source>
        <strain evidence="2">K2</strain>
    </source>
</reference>
<evidence type="ECO:0000313" key="2">
    <source>
        <dbReference type="EMBL" id="KAK2549005.1"/>
    </source>
</evidence>
<feature type="coiled-coil region" evidence="1">
    <location>
        <begin position="30"/>
        <end position="92"/>
    </location>
</feature>
<dbReference type="Proteomes" id="UP001249851">
    <property type="component" value="Unassembled WGS sequence"/>
</dbReference>
<evidence type="ECO:0000256" key="1">
    <source>
        <dbReference type="SAM" id="Coils"/>
    </source>
</evidence>
<proteinExistence type="predicted"/>
<dbReference type="AlphaFoldDB" id="A0AAD9UTG0"/>
<feature type="non-terminal residue" evidence="2">
    <location>
        <position position="168"/>
    </location>
</feature>
<name>A0AAD9UTG0_ACRCE</name>
<keyword evidence="3" id="KW-1185">Reference proteome</keyword>
<feature type="non-terminal residue" evidence="2">
    <location>
        <position position="1"/>
    </location>
</feature>
<reference evidence="2" key="1">
    <citation type="journal article" date="2023" name="G3 (Bethesda)">
        <title>Whole genome assembly and annotation of the endangered Caribbean coral Acropora cervicornis.</title>
        <authorList>
            <person name="Selwyn J.D."/>
            <person name="Vollmer S.V."/>
        </authorList>
    </citation>
    <scope>NUCLEOTIDE SEQUENCE</scope>
    <source>
        <strain evidence="2">K2</strain>
    </source>
</reference>
<comment type="caution">
    <text evidence="2">The sequence shown here is derived from an EMBL/GenBank/DDBJ whole genome shotgun (WGS) entry which is preliminary data.</text>
</comment>
<gene>
    <name evidence="2" type="ORF">P5673_030632</name>
</gene>
<keyword evidence="1" id="KW-0175">Coiled coil</keyword>
<evidence type="ECO:0000313" key="3">
    <source>
        <dbReference type="Proteomes" id="UP001249851"/>
    </source>
</evidence>
<accession>A0AAD9UTG0</accession>
<dbReference type="EMBL" id="JARQWQ010000133">
    <property type="protein sequence ID" value="KAK2549005.1"/>
    <property type="molecule type" value="Genomic_DNA"/>
</dbReference>
<sequence>YQQTTFTSKNATFDPTVGINCNAPVADDPFLQLAADLEEKNREIEELNSDTQELADLMKTKQQVIKDLKKSLVEANTRISAMQEEIRSLQASDAAAVDEVPKEQTTHCVSSHNLEHIHERYNRPDAPKAQSDFVAIAELKIVDARENKLVSSMFVTLPNNMAGMRRES</sequence>
<organism evidence="2 3">
    <name type="scientific">Acropora cervicornis</name>
    <name type="common">Staghorn coral</name>
    <dbReference type="NCBI Taxonomy" id="6130"/>
    <lineage>
        <taxon>Eukaryota</taxon>
        <taxon>Metazoa</taxon>
        <taxon>Cnidaria</taxon>
        <taxon>Anthozoa</taxon>
        <taxon>Hexacorallia</taxon>
        <taxon>Scleractinia</taxon>
        <taxon>Astrocoeniina</taxon>
        <taxon>Acroporidae</taxon>
        <taxon>Acropora</taxon>
    </lineage>
</organism>
<protein>
    <submittedName>
        <fullName evidence="2">Uncharacterized protein</fullName>
    </submittedName>
</protein>